<keyword evidence="5" id="KW-1185">Reference proteome</keyword>
<gene>
    <name evidence="4" type="ORF">IWQ62_006418</name>
</gene>
<dbReference type="InterPro" id="IPR040357">
    <property type="entry name" value="Vma22/CCDC115"/>
</dbReference>
<evidence type="ECO:0000256" key="1">
    <source>
        <dbReference type="ARBA" id="ARBA00093634"/>
    </source>
</evidence>
<dbReference type="Proteomes" id="UP001150925">
    <property type="component" value="Unassembled WGS sequence"/>
</dbReference>
<feature type="compositionally biased region" description="Polar residues" evidence="3">
    <location>
        <begin position="137"/>
        <end position="146"/>
    </location>
</feature>
<evidence type="ECO:0000313" key="4">
    <source>
        <dbReference type="EMBL" id="KAJ1951512.1"/>
    </source>
</evidence>
<evidence type="ECO:0000256" key="3">
    <source>
        <dbReference type="SAM" id="MobiDB-lite"/>
    </source>
</evidence>
<organism evidence="4 5">
    <name type="scientific">Dispira parvispora</name>
    <dbReference type="NCBI Taxonomy" id="1520584"/>
    <lineage>
        <taxon>Eukaryota</taxon>
        <taxon>Fungi</taxon>
        <taxon>Fungi incertae sedis</taxon>
        <taxon>Zoopagomycota</taxon>
        <taxon>Kickxellomycotina</taxon>
        <taxon>Dimargaritomycetes</taxon>
        <taxon>Dimargaritales</taxon>
        <taxon>Dimargaritaceae</taxon>
        <taxon>Dispira</taxon>
    </lineage>
</organism>
<sequence>MATDAKQLDQLIVEYFNKLEEYEQEVAVLNTLLRQGQWSLSQAKQALGGPHRISRYQYDQRMKAQLRVATNPAGNGNEATYELIRWVEPTESVETSTADEKNETPGMSQLKQRRPQASTSDENSENDSSEEAEIQKDQSSPLSSKSNSHDPLRWFGVLVPGTLRQSQRYFHQSITRIVKLANLKVQLNQLAARINSQRESKVNNL</sequence>
<dbReference type="PANTHER" id="PTHR31996">
    <property type="entry name" value="COILED-COIL DOMAIN-CONTAINING PROTEIN 115"/>
    <property type="match status" value="1"/>
</dbReference>
<dbReference type="PANTHER" id="PTHR31996:SF2">
    <property type="entry name" value="COILED-COIL DOMAIN-CONTAINING PROTEIN 115"/>
    <property type="match status" value="1"/>
</dbReference>
<feature type="coiled-coil region" evidence="2">
    <location>
        <begin position="5"/>
        <end position="32"/>
    </location>
</feature>
<reference evidence="4" key="1">
    <citation type="submission" date="2022-07" db="EMBL/GenBank/DDBJ databases">
        <title>Phylogenomic reconstructions and comparative analyses of Kickxellomycotina fungi.</title>
        <authorList>
            <person name="Reynolds N.K."/>
            <person name="Stajich J.E."/>
            <person name="Barry K."/>
            <person name="Grigoriev I.V."/>
            <person name="Crous P."/>
            <person name="Smith M.E."/>
        </authorList>
    </citation>
    <scope>NUCLEOTIDE SEQUENCE</scope>
    <source>
        <strain evidence="4">RSA 1196</strain>
    </source>
</reference>
<dbReference type="GO" id="GO:0051082">
    <property type="term" value="F:unfolded protein binding"/>
    <property type="evidence" value="ECO:0007669"/>
    <property type="project" value="TreeGrafter"/>
</dbReference>
<feature type="region of interest" description="Disordered" evidence="3">
    <location>
        <begin position="91"/>
        <end position="151"/>
    </location>
</feature>
<accession>A0A9W8AKC6</accession>
<evidence type="ECO:0000313" key="5">
    <source>
        <dbReference type="Proteomes" id="UP001150925"/>
    </source>
</evidence>
<evidence type="ECO:0000256" key="2">
    <source>
        <dbReference type="SAM" id="Coils"/>
    </source>
</evidence>
<comment type="caution">
    <text evidence="4">The sequence shown here is derived from an EMBL/GenBank/DDBJ whole genome shotgun (WGS) entry which is preliminary data.</text>
</comment>
<name>A0A9W8AKC6_9FUNG</name>
<proteinExistence type="predicted"/>
<keyword evidence="2" id="KW-0175">Coiled coil</keyword>
<dbReference type="AlphaFoldDB" id="A0A9W8AKC6"/>
<feature type="compositionally biased region" description="Acidic residues" evidence="3">
    <location>
        <begin position="122"/>
        <end position="132"/>
    </location>
</feature>
<dbReference type="Pfam" id="PF21730">
    <property type="entry name" value="Vma22_CCDC115"/>
    <property type="match status" value="1"/>
</dbReference>
<dbReference type="OrthoDB" id="408631at2759"/>
<dbReference type="GO" id="GO:0070072">
    <property type="term" value="P:vacuolar proton-transporting V-type ATPase complex assembly"/>
    <property type="evidence" value="ECO:0007669"/>
    <property type="project" value="InterPro"/>
</dbReference>
<dbReference type="GO" id="GO:1990871">
    <property type="term" value="C:Vma12-Vma22 assembly complex"/>
    <property type="evidence" value="ECO:0007669"/>
    <property type="project" value="TreeGrafter"/>
</dbReference>
<protein>
    <recommendedName>
        <fullName evidence="1">Vacuolar ATPase assembly protein VMA22</fullName>
    </recommendedName>
</protein>
<dbReference type="EMBL" id="JANBPY010003492">
    <property type="protein sequence ID" value="KAJ1951512.1"/>
    <property type="molecule type" value="Genomic_DNA"/>
</dbReference>